<dbReference type="Pfam" id="PF18911">
    <property type="entry name" value="PKD_4"/>
    <property type="match status" value="3"/>
</dbReference>
<comment type="caution">
    <text evidence="2">The sequence shown here is derived from an EMBL/GenBank/DDBJ whole genome shotgun (WGS) entry which is preliminary data.</text>
</comment>
<feature type="domain" description="PKD" evidence="1">
    <location>
        <begin position="474"/>
        <end position="508"/>
    </location>
</feature>
<dbReference type="PROSITE" id="PS50093">
    <property type="entry name" value="PKD"/>
    <property type="match status" value="3"/>
</dbReference>
<gene>
    <name evidence="2" type="ORF">DNU06_16530</name>
</gene>
<reference evidence="2 3" key="1">
    <citation type="submission" date="2018-06" db="EMBL/GenBank/DDBJ databases">
        <title>The draft genome sequence of Crocinitomix sp. SM1701.</title>
        <authorList>
            <person name="Zhang X."/>
        </authorList>
    </citation>
    <scope>NUCLEOTIDE SEQUENCE [LARGE SCALE GENOMIC DNA]</scope>
    <source>
        <strain evidence="2 3">SM1701</strain>
    </source>
</reference>
<keyword evidence="3" id="KW-1185">Reference proteome</keyword>
<dbReference type="RefSeq" id="WP_146239296.1">
    <property type="nucleotide sequence ID" value="NZ_QKSB01000017.1"/>
</dbReference>
<dbReference type="InterPro" id="IPR022409">
    <property type="entry name" value="PKD/Chitinase_dom"/>
</dbReference>
<dbReference type="CDD" id="cd00146">
    <property type="entry name" value="PKD"/>
    <property type="match status" value="2"/>
</dbReference>
<proteinExistence type="predicted"/>
<dbReference type="SMART" id="SM00089">
    <property type="entry name" value="PKD"/>
    <property type="match status" value="3"/>
</dbReference>
<dbReference type="Proteomes" id="UP000249248">
    <property type="component" value="Unassembled WGS sequence"/>
</dbReference>
<evidence type="ECO:0000259" key="1">
    <source>
        <dbReference type="PROSITE" id="PS50093"/>
    </source>
</evidence>
<name>A0A2W1MUP3_9FLAO</name>
<dbReference type="InterPro" id="IPR013783">
    <property type="entry name" value="Ig-like_fold"/>
</dbReference>
<evidence type="ECO:0000313" key="3">
    <source>
        <dbReference type="Proteomes" id="UP000249248"/>
    </source>
</evidence>
<dbReference type="OrthoDB" id="1652165at2"/>
<protein>
    <recommendedName>
        <fullName evidence="1">PKD domain-containing protein</fullName>
    </recommendedName>
</protein>
<dbReference type="InterPro" id="IPR035986">
    <property type="entry name" value="PKD_dom_sf"/>
</dbReference>
<dbReference type="AlphaFoldDB" id="A0A2W1MUP3"/>
<feature type="domain" description="PKD" evidence="1">
    <location>
        <begin position="391"/>
        <end position="434"/>
    </location>
</feature>
<evidence type="ECO:0000313" key="2">
    <source>
        <dbReference type="EMBL" id="PZE15779.1"/>
    </source>
</evidence>
<feature type="domain" description="PKD" evidence="1">
    <location>
        <begin position="548"/>
        <end position="591"/>
    </location>
</feature>
<accession>A0A2W1MUP3</accession>
<sequence length="591" mass="65062">MLKGIFGTIFLLLINISLFSQEICDNALDDDGDGLIDLNDPDCDCSTGLNAQWSSAIPNPNFDNSSCCPDVYYYNNNNNLNCLDDWSTSQNIYSSWSLQYQNSCDSCSDYYTNSSYYNVPQECTLSVANGFLAMAFYNYNYTNSNTNQGANACLNAPFMPGNTYTINVDAFNTWSNINWNNNWNNKIHISLMGTANCGNIPIQNQNCADPNWYVLDSVSPTVPFDSTWHTFSFNFSPTIATYGIALTQTCLTVPYVGTSYNWNRIMFDNLDLMYSKLYDIQITDTGSFCTNDYLLTASIDTTGGTWQWFQDSIALIGETNSTIDITPYNLGNYTAVYNLGGNCQGANYEAIPSVYPFAFINSGGNGCLGDSITFDASSFIIGGYSIDHHYWDFGSGDSAFIQNPVFAYDTAGTFKVKFTAESNLGCQTSDSIIVNIDDKPAVDFISNENCFSDSVNFISLSTLSLGSVIDSLHWDFGDNTTALDSLETHWYSNAGTYNVTLYAESDLGCFDSIIKPITIDPNPTAAFTVNDTCVLDAITLSNNSSITTGSIQSYEWDFGDNTTSNLQQPSHTYNQIGTYTLALIVVSDSGC</sequence>
<feature type="non-terminal residue" evidence="2">
    <location>
        <position position="591"/>
    </location>
</feature>
<organism evidence="2 3">
    <name type="scientific">Putridiphycobacter roseus</name>
    <dbReference type="NCBI Taxonomy" id="2219161"/>
    <lineage>
        <taxon>Bacteria</taxon>
        <taxon>Pseudomonadati</taxon>
        <taxon>Bacteroidota</taxon>
        <taxon>Flavobacteriia</taxon>
        <taxon>Flavobacteriales</taxon>
        <taxon>Crocinitomicaceae</taxon>
        <taxon>Putridiphycobacter</taxon>
    </lineage>
</organism>
<dbReference type="SUPFAM" id="SSF49299">
    <property type="entry name" value="PKD domain"/>
    <property type="match status" value="3"/>
</dbReference>
<dbReference type="Gene3D" id="2.60.40.10">
    <property type="entry name" value="Immunoglobulins"/>
    <property type="match status" value="3"/>
</dbReference>
<dbReference type="InterPro" id="IPR000601">
    <property type="entry name" value="PKD_dom"/>
</dbReference>
<dbReference type="EMBL" id="QKSB01000017">
    <property type="protein sequence ID" value="PZE15779.1"/>
    <property type="molecule type" value="Genomic_DNA"/>
</dbReference>